<keyword evidence="8" id="KW-1185">Reference proteome</keyword>
<evidence type="ECO:0000256" key="4">
    <source>
        <dbReference type="ARBA" id="ARBA00022989"/>
    </source>
</evidence>
<dbReference type="Gene3D" id="1.20.1740.10">
    <property type="entry name" value="Amino acid/polyamine transporter I"/>
    <property type="match status" value="1"/>
</dbReference>
<dbReference type="OMA" id="CMNPDVS"/>
<name>A1C9E2_ASPCL</name>
<dbReference type="HOGENOM" id="CLU_004495_0_3_1"/>
<keyword evidence="5 6" id="KW-0472">Membrane</keyword>
<evidence type="ECO:0000313" key="8">
    <source>
        <dbReference type="Proteomes" id="UP000006701"/>
    </source>
</evidence>
<feature type="transmembrane region" description="Helical" evidence="6">
    <location>
        <begin position="451"/>
        <end position="475"/>
    </location>
</feature>
<evidence type="ECO:0000256" key="2">
    <source>
        <dbReference type="ARBA" id="ARBA00022448"/>
    </source>
</evidence>
<evidence type="ECO:0000256" key="5">
    <source>
        <dbReference type="ARBA" id="ARBA00023136"/>
    </source>
</evidence>
<keyword evidence="2" id="KW-0813">Transport</keyword>
<dbReference type="eggNOG" id="KOG1289">
    <property type="taxonomic scope" value="Eukaryota"/>
</dbReference>
<feature type="transmembrane region" description="Helical" evidence="6">
    <location>
        <begin position="279"/>
        <end position="304"/>
    </location>
</feature>
<dbReference type="GO" id="GO:0016020">
    <property type="term" value="C:membrane"/>
    <property type="evidence" value="ECO:0007669"/>
    <property type="project" value="UniProtKB-SubCell"/>
</dbReference>
<dbReference type="RefSeq" id="XP_001274892.1">
    <property type="nucleotide sequence ID" value="XM_001274891.1"/>
</dbReference>
<accession>A1C9E2</accession>
<dbReference type="VEuPathDB" id="FungiDB:ACLA_055130"/>
<comment type="subcellular location">
    <subcellularLocation>
        <location evidence="1">Membrane</location>
        <topology evidence="1">Multi-pass membrane protein</topology>
    </subcellularLocation>
</comment>
<keyword evidence="3 6" id="KW-0812">Transmembrane</keyword>
<dbReference type="Proteomes" id="UP000006701">
    <property type="component" value="Unassembled WGS sequence"/>
</dbReference>
<feature type="transmembrane region" description="Helical" evidence="6">
    <location>
        <begin position="136"/>
        <end position="160"/>
    </location>
</feature>
<organism evidence="7 8">
    <name type="scientific">Aspergillus clavatus (strain ATCC 1007 / CBS 513.65 / DSM 816 / NCTC 3887 / NRRL 1 / QM 1276 / 107)</name>
    <dbReference type="NCBI Taxonomy" id="344612"/>
    <lineage>
        <taxon>Eukaryota</taxon>
        <taxon>Fungi</taxon>
        <taxon>Dikarya</taxon>
        <taxon>Ascomycota</taxon>
        <taxon>Pezizomycotina</taxon>
        <taxon>Eurotiomycetes</taxon>
        <taxon>Eurotiomycetidae</taxon>
        <taxon>Eurotiales</taxon>
        <taxon>Aspergillaceae</taxon>
        <taxon>Aspergillus</taxon>
        <taxon>Aspergillus subgen. Fumigati</taxon>
    </lineage>
</organism>
<reference evidence="7 8" key="1">
    <citation type="journal article" date="2008" name="PLoS Genet.">
        <title>Genomic islands in the pathogenic filamentous fungus Aspergillus fumigatus.</title>
        <authorList>
            <person name="Fedorova N.D."/>
            <person name="Khaldi N."/>
            <person name="Joardar V.S."/>
            <person name="Maiti R."/>
            <person name="Amedeo P."/>
            <person name="Anderson M.J."/>
            <person name="Crabtree J."/>
            <person name="Silva J.C."/>
            <person name="Badger J.H."/>
            <person name="Albarraq A."/>
            <person name="Angiuoli S."/>
            <person name="Bussey H."/>
            <person name="Bowyer P."/>
            <person name="Cotty P.J."/>
            <person name="Dyer P.S."/>
            <person name="Egan A."/>
            <person name="Galens K."/>
            <person name="Fraser-Liggett C.M."/>
            <person name="Haas B.J."/>
            <person name="Inman J.M."/>
            <person name="Kent R."/>
            <person name="Lemieux S."/>
            <person name="Malavazi I."/>
            <person name="Orvis J."/>
            <person name="Roemer T."/>
            <person name="Ronning C.M."/>
            <person name="Sundaram J.P."/>
            <person name="Sutton G."/>
            <person name="Turner G."/>
            <person name="Venter J.C."/>
            <person name="White O.R."/>
            <person name="Whitty B.R."/>
            <person name="Youngman P."/>
            <person name="Wolfe K.H."/>
            <person name="Goldman G.H."/>
            <person name="Wortman J.R."/>
            <person name="Jiang B."/>
            <person name="Denning D.W."/>
            <person name="Nierman W.C."/>
        </authorList>
    </citation>
    <scope>NUCLEOTIDE SEQUENCE [LARGE SCALE GENOMIC DNA]</scope>
    <source>
        <strain evidence="8">ATCC 1007 / CBS 513.65 / DSM 816 / NCTC 3887 / NRRL 1</strain>
    </source>
</reference>
<evidence type="ECO:0000256" key="3">
    <source>
        <dbReference type="ARBA" id="ARBA00022692"/>
    </source>
</evidence>
<dbReference type="KEGG" id="act:ACLA_055130"/>
<feature type="transmembrane region" description="Helical" evidence="6">
    <location>
        <begin position="487"/>
        <end position="507"/>
    </location>
</feature>
<protein>
    <submittedName>
        <fullName evidence="7">GABA permease, putative</fullName>
    </submittedName>
</protein>
<feature type="transmembrane region" description="Helical" evidence="6">
    <location>
        <begin position="172"/>
        <end position="190"/>
    </location>
</feature>
<gene>
    <name evidence="7" type="ORF">ACLA_055130</name>
</gene>
<feature type="transmembrane region" description="Helical" evidence="6">
    <location>
        <begin position="335"/>
        <end position="356"/>
    </location>
</feature>
<feature type="transmembrane region" description="Helical" evidence="6">
    <location>
        <begin position="78"/>
        <end position="98"/>
    </location>
</feature>
<dbReference type="AlphaFoldDB" id="A1C9E2"/>
<dbReference type="Pfam" id="PF13520">
    <property type="entry name" value="AA_permease_2"/>
    <property type="match status" value="1"/>
</dbReference>
<dbReference type="InterPro" id="IPR002293">
    <property type="entry name" value="AA/rel_permease1"/>
</dbReference>
<dbReference type="OrthoDB" id="3900342at2759"/>
<dbReference type="EMBL" id="DS027048">
    <property type="protein sequence ID" value="EAW13466.1"/>
    <property type="molecule type" value="Genomic_DNA"/>
</dbReference>
<dbReference type="PANTHER" id="PTHR45649:SF6">
    <property type="entry name" value="GABA-SPECIFIC PERMEASE"/>
    <property type="match status" value="1"/>
</dbReference>
<proteinExistence type="predicted"/>
<dbReference type="GO" id="GO:0022857">
    <property type="term" value="F:transmembrane transporter activity"/>
    <property type="evidence" value="ECO:0007669"/>
    <property type="project" value="InterPro"/>
</dbReference>
<evidence type="ECO:0000256" key="6">
    <source>
        <dbReference type="SAM" id="Phobius"/>
    </source>
</evidence>
<dbReference type="GeneID" id="4707061"/>
<feature type="transmembrane region" description="Helical" evidence="6">
    <location>
        <begin position="48"/>
        <end position="72"/>
    </location>
</feature>
<sequence length="534" mass="57741">MSAKIDSQMRPEGELRAENDVSTGVVDDTTLLAELGYKQELRRQYSTLEIFAVAFSIMGLVPSIASTLAFSLPAGPVGMVWGWLTTSILIFVVGLAMADMASAMPTAGGLYWWTHYFAGEKYKNALSFLVGYSNTLGLIGGICSVDYTLSLLVLACVSIARDGQWSASNGIIYGVYVGVVLLHAVCAVFAGPVMPKIQIFSIVVNAAMIVATVVALPVGKVRRGEALNPASYIFGHVENLTAWPTGWAFILSFLAPIWSIGFFDSCVHMSEEALHAARAVPLGILWSAGCACVLGFLVLTVIAASMNRDVSATTGSVFGQPMAQIYYDALGKRGALGFTGVLIVIQFLVGLSLIVAASRQAWAFSRDGALPFSRYFRHVSKRKHLRYQPVRATVSLAAVCIVFGLLCLINSVAANALFSLFVASNYVAWGTPILCRVIWSKTRFRPGVFHTGLLSRPIACVATLWLVFGLVLSMFPSGGPNPRPEEMNYTIVINGFVWVACMAYYFLFARRWFTGPKVTVEVPAGEVLSDEKHA</sequence>
<feature type="transmembrane region" description="Helical" evidence="6">
    <location>
        <begin position="197"/>
        <end position="218"/>
    </location>
</feature>
<keyword evidence="4 6" id="KW-1133">Transmembrane helix</keyword>
<evidence type="ECO:0000313" key="7">
    <source>
        <dbReference type="EMBL" id="EAW13466.1"/>
    </source>
</evidence>
<evidence type="ECO:0000256" key="1">
    <source>
        <dbReference type="ARBA" id="ARBA00004141"/>
    </source>
</evidence>
<feature type="transmembrane region" description="Helical" evidence="6">
    <location>
        <begin position="418"/>
        <end position="439"/>
    </location>
</feature>
<dbReference type="PIRSF" id="PIRSF006060">
    <property type="entry name" value="AA_transporter"/>
    <property type="match status" value="1"/>
</dbReference>
<dbReference type="PANTHER" id="PTHR45649">
    <property type="entry name" value="AMINO-ACID PERMEASE BAT1"/>
    <property type="match status" value="1"/>
</dbReference>
<feature type="transmembrane region" description="Helical" evidence="6">
    <location>
        <begin position="247"/>
        <end position="267"/>
    </location>
</feature>
<feature type="transmembrane region" description="Helical" evidence="6">
    <location>
        <begin position="390"/>
        <end position="412"/>
    </location>
</feature>